<gene>
    <name evidence="3" type="ORF">CC86DRAFT_293941</name>
</gene>
<dbReference type="PROSITE" id="PS50048">
    <property type="entry name" value="ZN2_CY6_FUNGAL_2"/>
    <property type="match status" value="1"/>
</dbReference>
<evidence type="ECO:0000256" key="1">
    <source>
        <dbReference type="ARBA" id="ARBA00023242"/>
    </source>
</evidence>
<dbReference type="InterPro" id="IPR053175">
    <property type="entry name" value="DHMBA_Reg_Transcription_Factor"/>
</dbReference>
<dbReference type="GO" id="GO:0008270">
    <property type="term" value="F:zinc ion binding"/>
    <property type="evidence" value="ECO:0007669"/>
    <property type="project" value="InterPro"/>
</dbReference>
<dbReference type="Pfam" id="PF00172">
    <property type="entry name" value="Zn_clus"/>
    <property type="match status" value="1"/>
</dbReference>
<dbReference type="GO" id="GO:0000981">
    <property type="term" value="F:DNA-binding transcription factor activity, RNA polymerase II-specific"/>
    <property type="evidence" value="ECO:0007669"/>
    <property type="project" value="InterPro"/>
</dbReference>
<dbReference type="InterPro" id="IPR001138">
    <property type="entry name" value="Zn2Cys6_DnaBD"/>
</dbReference>
<dbReference type="AlphaFoldDB" id="A0A6A6ZY08"/>
<evidence type="ECO:0000313" key="4">
    <source>
        <dbReference type="Proteomes" id="UP000799424"/>
    </source>
</evidence>
<dbReference type="SUPFAM" id="SSF57701">
    <property type="entry name" value="Zn2/Cys6 DNA-binding domain"/>
    <property type="match status" value="1"/>
</dbReference>
<sequence>MVYRGKPSAACGECRKRRSRCDQSTPACGQCVKAGRICPGYRNTVDLMFHDESKRIVQRNRSRIANHPESHELQQDFSKQKSMQVAVAAPVKLTDFVLYQPLDDLGISFFMSSYISSDPSVSQLYYLPDFYAKVGYSNPGLQQSITAAGLAGYAKATRQQDLVNTATKHYIAAIRGINAAISDTETAAQDSTLLSIIMVAMFEALINPRLSGMEIFAKHLDGAVAIAILQLKQGKFTDVTHKLVTTLVQTIVVNCWVTHMDLPRDFAQLAKRLKKESVAKVDPSFVHRNFLEIVLELVLFREALRKDAYQHPMAIIRQAQNIDNSLANFARVMPRRALFKAFQVPPQGIEQLAYNGYYHVYPQRFTAHLWNSVRSSRLRLHQVILRQCRILLSSLALPKDENFLVAQKEKSEAEIVHFALEISATVPQLAGYLEQNPVALPPPTRHIFANTVEYKSHLPYDHGPFGETDDRDQVQDTKPGQVSVLYAECNDATTKVGVPTRSIRRLDETNTSSTCVFAAAPLANGPQPASVYHMLFQLYGMRSIPIIPKLLKAWMCERIRWMEYHTEPDDLARLQAMMAGRPGDGFPVDHEE</sequence>
<accession>A0A6A6ZY08</accession>
<proteinExistence type="predicted"/>
<dbReference type="SMART" id="SM00066">
    <property type="entry name" value="GAL4"/>
    <property type="match status" value="1"/>
</dbReference>
<dbReference type="Gene3D" id="4.10.240.10">
    <property type="entry name" value="Zn(2)-C6 fungal-type DNA-binding domain"/>
    <property type="match status" value="1"/>
</dbReference>
<dbReference type="OrthoDB" id="4220372at2759"/>
<evidence type="ECO:0000313" key="3">
    <source>
        <dbReference type="EMBL" id="KAF2825578.1"/>
    </source>
</evidence>
<name>A0A6A6ZY08_9PLEO</name>
<dbReference type="CDD" id="cd00067">
    <property type="entry name" value="GAL4"/>
    <property type="match status" value="1"/>
</dbReference>
<dbReference type="Proteomes" id="UP000799424">
    <property type="component" value="Unassembled WGS sequence"/>
</dbReference>
<dbReference type="PROSITE" id="PS00463">
    <property type="entry name" value="ZN2_CY6_FUNGAL_1"/>
    <property type="match status" value="1"/>
</dbReference>
<protein>
    <recommendedName>
        <fullName evidence="2">Zn(2)-C6 fungal-type domain-containing protein</fullName>
    </recommendedName>
</protein>
<dbReference type="PANTHER" id="PTHR38791:SF1">
    <property type="entry name" value="TRANSCRIPTION FACTOR, PUTATIVE-RELATED"/>
    <property type="match status" value="1"/>
</dbReference>
<keyword evidence="1" id="KW-0539">Nucleus</keyword>
<dbReference type="PANTHER" id="PTHR38791">
    <property type="entry name" value="ZN(II)2CYS6 TRANSCRIPTION FACTOR (EUROFUNG)-RELATED-RELATED"/>
    <property type="match status" value="1"/>
</dbReference>
<organism evidence="3 4">
    <name type="scientific">Ophiobolus disseminans</name>
    <dbReference type="NCBI Taxonomy" id="1469910"/>
    <lineage>
        <taxon>Eukaryota</taxon>
        <taxon>Fungi</taxon>
        <taxon>Dikarya</taxon>
        <taxon>Ascomycota</taxon>
        <taxon>Pezizomycotina</taxon>
        <taxon>Dothideomycetes</taxon>
        <taxon>Pleosporomycetidae</taxon>
        <taxon>Pleosporales</taxon>
        <taxon>Pleosporineae</taxon>
        <taxon>Phaeosphaeriaceae</taxon>
        <taxon>Ophiobolus</taxon>
    </lineage>
</organism>
<feature type="domain" description="Zn(2)-C6 fungal-type" evidence="2">
    <location>
        <begin position="10"/>
        <end position="38"/>
    </location>
</feature>
<dbReference type="InterPro" id="IPR036864">
    <property type="entry name" value="Zn2-C6_fun-type_DNA-bd_sf"/>
</dbReference>
<reference evidence="3" key="1">
    <citation type="journal article" date="2020" name="Stud. Mycol.">
        <title>101 Dothideomycetes genomes: a test case for predicting lifestyles and emergence of pathogens.</title>
        <authorList>
            <person name="Haridas S."/>
            <person name="Albert R."/>
            <person name="Binder M."/>
            <person name="Bloem J."/>
            <person name="Labutti K."/>
            <person name="Salamov A."/>
            <person name="Andreopoulos B."/>
            <person name="Baker S."/>
            <person name="Barry K."/>
            <person name="Bills G."/>
            <person name="Bluhm B."/>
            <person name="Cannon C."/>
            <person name="Castanera R."/>
            <person name="Culley D."/>
            <person name="Daum C."/>
            <person name="Ezra D."/>
            <person name="Gonzalez J."/>
            <person name="Henrissat B."/>
            <person name="Kuo A."/>
            <person name="Liang C."/>
            <person name="Lipzen A."/>
            <person name="Lutzoni F."/>
            <person name="Magnuson J."/>
            <person name="Mondo S."/>
            <person name="Nolan M."/>
            <person name="Ohm R."/>
            <person name="Pangilinan J."/>
            <person name="Park H.-J."/>
            <person name="Ramirez L."/>
            <person name="Alfaro M."/>
            <person name="Sun H."/>
            <person name="Tritt A."/>
            <person name="Yoshinaga Y."/>
            <person name="Zwiers L.-H."/>
            <person name="Turgeon B."/>
            <person name="Goodwin S."/>
            <person name="Spatafora J."/>
            <person name="Crous P."/>
            <person name="Grigoriev I."/>
        </authorList>
    </citation>
    <scope>NUCLEOTIDE SEQUENCE</scope>
    <source>
        <strain evidence="3">CBS 113818</strain>
    </source>
</reference>
<dbReference type="EMBL" id="MU006227">
    <property type="protein sequence ID" value="KAF2825578.1"/>
    <property type="molecule type" value="Genomic_DNA"/>
</dbReference>
<evidence type="ECO:0000259" key="2">
    <source>
        <dbReference type="PROSITE" id="PS50048"/>
    </source>
</evidence>
<keyword evidence="4" id="KW-1185">Reference proteome</keyword>